<feature type="domain" description="SAM" evidence="2">
    <location>
        <begin position="267"/>
        <end position="311"/>
    </location>
</feature>
<feature type="compositionally biased region" description="Acidic residues" evidence="1">
    <location>
        <begin position="234"/>
        <end position="248"/>
    </location>
</feature>
<accession>X6LK24</accession>
<dbReference type="SUPFAM" id="SSF47769">
    <property type="entry name" value="SAM/Pointed domain"/>
    <property type="match status" value="2"/>
</dbReference>
<feature type="compositionally biased region" description="Basic and acidic residues" evidence="1">
    <location>
        <begin position="249"/>
        <end position="260"/>
    </location>
</feature>
<dbReference type="InterPro" id="IPR013761">
    <property type="entry name" value="SAM/pointed_sf"/>
</dbReference>
<dbReference type="OrthoDB" id="6516566at2759"/>
<feature type="region of interest" description="Disordered" evidence="1">
    <location>
        <begin position="434"/>
        <end position="535"/>
    </location>
</feature>
<dbReference type="InterPro" id="IPR052268">
    <property type="entry name" value="SAM_domain-containing_protein"/>
</dbReference>
<evidence type="ECO:0000256" key="1">
    <source>
        <dbReference type="SAM" id="MobiDB-lite"/>
    </source>
</evidence>
<feature type="domain" description="SAM" evidence="2">
    <location>
        <begin position="366"/>
        <end position="411"/>
    </location>
</feature>
<dbReference type="EMBL" id="ASPP01039314">
    <property type="protein sequence ID" value="ETO01075.1"/>
    <property type="molecule type" value="Genomic_DNA"/>
</dbReference>
<name>X6LK24_RETFI</name>
<comment type="caution">
    <text evidence="3">The sequence shown here is derived from an EMBL/GenBank/DDBJ whole genome shotgun (WGS) entry which is preliminary data.</text>
</comment>
<evidence type="ECO:0000313" key="3">
    <source>
        <dbReference type="EMBL" id="ETO01075.1"/>
    </source>
</evidence>
<dbReference type="Proteomes" id="UP000023152">
    <property type="component" value="Unassembled WGS sequence"/>
</dbReference>
<dbReference type="Pfam" id="PF00536">
    <property type="entry name" value="SAM_1"/>
    <property type="match status" value="1"/>
</dbReference>
<sequence length="535" mass="62616">MSKQVQRFSTDIKSTVLFCFFLYCLFYYNDEQVQELKQRLARQKAEKENAPFPEHEMEVSWDHSFWYPKYNSSSTLQEGLFFICKNSFVRVGWGKGGKVQIFSNTHQEWYTAEIIDVMKDEEGEWLNVVWNRENGEAMSKQVQRFSTDVRPVPIFFFKKKKGETTKNPILKKLLCTENGETEEKKPVSQNLDEEIKQRKLSFKRRAPPFARTCTGVLWQYPATQNFRRAKKLDDVEENPEGEEEDEAANEEKQKEVGGKQEIPLDHWANEQVCEWLKSLGSAYEKYVPKFRTIDGEKLKQMNEEKFIGMGLPALHAVKLSLEIQRQMDKSISKVDLFFFLLFVVKKATFFFFKKKKEVNTVDVLNWKSADIKKWAEGLPPLNQYASKFESHGIDGVLLFELNTEDLALIGVRQLHCKKILEIIQTFSKQIFPNFAEKEEDEENEDEDEEEEEEEVAELNHNNNKHKEPQLTISLKNINNINNNRNDEKGSNKDNKVTENGVIHDDKGVKPDYEGTTNNNNLSSHKKWRKRIDASR</sequence>
<evidence type="ECO:0000313" key="4">
    <source>
        <dbReference type="Proteomes" id="UP000023152"/>
    </source>
</evidence>
<protein>
    <submittedName>
        <fullName evidence="3">Serpentine receptor</fullName>
    </submittedName>
</protein>
<feature type="compositionally biased region" description="Basic and acidic residues" evidence="1">
    <location>
        <begin position="484"/>
        <end position="512"/>
    </location>
</feature>
<dbReference type="InterPro" id="IPR001660">
    <property type="entry name" value="SAM"/>
</dbReference>
<dbReference type="GO" id="GO:0009898">
    <property type="term" value="C:cytoplasmic side of plasma membrane"/>
    <property type="evidence" value="ECO:0007669"/>
    <property type="project" value="TreeGrafter"/>
</dbReference>
<dbReference type="Gene3D" id="1.10.150.50">
    <property type="entry name" value="Transcription Factor, Ets-1"/>
    <property type="match status" value="2"/>
</dbReference>
<dbReference type="CDD" id="cd09487">
    <property type="entry name" value="SAM_superfamily"/>
    <property type="match status" value="1"/>
</dbReference>
<dbReference type="PANTHER" id="PTHR20843">
    <property type="entry name" value="STERILE ALPHA MOTIF DOMAIN CONTAINING PROTEIN 10"/>
    <property type="match status" value="1"/>
</dbReference>
<dbReference type="PANTHER" id="PTHR20843:SF0">
    <property type="entry name" value="PROTEIN AVEUGLE"/>
    <property type="match status" value="1"/>
</dbReference>
<organism evidence="3 4">
    <name type="scientific">Reticulomyxa filosa</name>
    <dbReference type="NCBI Taxonomy" id="46433"/>
    <lineage>
        <taxon>Eukaryota</taxon>
        <taxon>Sar</taxon>
        <taxon>Rhizaria</taxon>
        <taxon>Retaria</taxon>
        <taxon>Foraminifera</taxon>
        <taxon>Monothalamids</taxon>
        <taxon>Reticulomyxidae</taxon>
        <taxon>Reticulomyxa</taxon>
    </lineage>
</organism>
<feature type="region of interest" description="Disordered" evidence="1">
    <location>
        <begin position="229"/>
        <end position="260"/>
    </location>
</feature>
<reference evidence="3 4" key="1">
    <citation type="journal article" date="2013" name="Curr. Biol.">
        <title>The Genome of the Foraminiferan Reticulomyxa filosa.</title>
        <authorList>
            <person name="Glockner G."/>
            <person name="Hulsmann N."/>
            <person name="Schleicher M."/>
            <person name="Noegel A.A."/>
            <person name="Eichinger L."/>
            <person name="Gallinger C."/>
            <person name="Pawlowski J."/>
            <person name="Sierra R."/>
            <person name="Euteneuer U."/>
            <person name="Pillet L."/>
            <person name="Moustafa A."/>
            <person name="Platzer M."/>
            <person name="Groth M."/>
            <person name="Szafranski K."/>
            <person name="Schliwa M."/>
        </authorList>
    </citation>
    <scope>NUCLEOTIDE SEQUENCE [LARGE SCALE GENOMIC DNA]</scope>
</reference>
<keyword evidence="4" id="KW-1185">Reference proteome</keyword>
<proteinExistence type="predicted"/>
<evidence type="ECO:0000259" key="2">
    <source>
        <dbReference type="PROSITE" id="PS50105"/>
    </source>
</evidence>
<feature type="compositionally biased region" description="Acidic residues" evidence="1">
    <location>
        <begin position="437"/>
        <end position="456"/>
    </location>
</feature>
<gene>
    <name evidence="3" type="ORF">RFI_36363</name>
</gene>
<dbReference type="PROSITE" id="PS50105">
    <property type="entry name" value="SAM_DOMAIN"/>
    <property type="match status" value="2"/>
</dbReference>
<dbReference type="AlphaFoldDB" id="X6LK24"/>
<dbReference type="Pfam" id="PF07647">
    <property type="entry name" value="SAM_2"/>
    <property type="match status" value="1"/>
</dbReference>
<dbReference type="SMART" id="SM00454">
    <property type="entry name" value="SAM"/>
    <property type="match status" value="2"/>
</dbReference>
<keyword evidence="3" id="KW-0675">Receptor</keyword>
<dbReference type="GO" id="GO:0007169">
    <property type="term" value="P:cell surface receptor protein tyrosine kinase signaling pathway"/>
    <property type="evidence" value="ECO:0007669"/>
    <property type="project" value="TreeGrafter"/>
</dbReference>